<sequence>MHWGTDQGRRSRRAAPITTTTSTITAIIPLPFLAPPPPQRQTSHGPTLSSFRIFSATQEVI</sequence>
<dbReference type="Proteomes" id="UP000324222">
    <property type="component" value="Unassembled WGS sequence"/>
</dbReference>
<accession>A0A5B7JXU1</accession>
<evidence type="ECO:0000313" key="3">
    <source>
        <dbReference type="Proteomes" id="UP000324222"/>
    </source>
</evidence>
<feature type="region of interest" description="Disordered" evidence="1">
    <location>
        <begin position="1"/>
        <end position="20"/>
    </location>
</feature>
<dbReference type="EMBL" id="VSRR010133302">
    <property type="protein sequence ID" value="MPD02832.1"/>
    <property type="molecule type" value="Genomic_DNA"/>
</dbReference>
<comment type="caution">
    <text evidence="2">The sequence shown here is derived from an EMBL/GenBank/DDBJ whole genome shotgun (WGS) entry which is preliminary data.</text>
</comment>
<reference evidence="2 3" key="1">
    <citation type="submission" date="2019-05" db="EMBL/GenBank/DDBJ databases">
        <title>Another draft genome of Portunus trituberculatus and its Hox gene families provides insights of decapod evolution.</title>
        <authorList>
            <person name="Jeong J.-H."/>
            <person name="Song I."/>
            <person name="Kim S."/>
            <person name="Choi T."/>
            <person name="Kim D."/>
            <person name="Ryu S."/>
            <person name="Kim W."/>
        </authorList>
    </citation>
    <scope>NUCLEOTIDE SEQUENCE [LARGE SCALE GENOMIC DNA]</scope>
    <source>
        <tissue evidence="2">Muscle</tissue>
    </source>
</reference>
<evidence type="ECO:0000256" key="1">
    <source>
        <dbReference type="SAM" id="MobiDB-lite"/>
    </source>
</evidence>
<keyword evidence="3" id="KW-1185">Reference proteome</keyword>
<organism evidence="2 3">
    <name type="scientific">Portunus trituberculatus</name>
    <name type="common">Swimming crab</name>
    <name type="synonym">Neptunus trituberculatus</name>
    <dbReference type="NCBI Taxonomy" id="210409"/>
    <lineage>
        <taxon>Eukaryota</taxon>
        <taxon>Metazoa</taxon>
        <taxon>Ecdysozoa</taxon>
        <taxon>Arthropoda</taxon>
        <taxon>Crustacea</taxon>
        <taxon>Multicrustacea</taxon>
        <taxon>Malacostraca</taxon>
        <taxon>Eumalacostraca</taxon>
        <taxon>Eucarida</taxon>
        <taxon>Decapoda</taxon>
        <taxon>Pleocyemata</taxon>
        <taxon>Brachyura</taxon>
        <taxon>Eubrachyura</taxon>
        <taxon>Portunoidea</taxon>
        <taxon>Portunidae</taxon>
        <taxon>Portuninae</taxon>
        <taxon>Portunus</taxon>
    </lineage>
</organism>
<protein>
    <submittedName>
        <fullName evidence="2">Uncharacterized protein</fullName>
    </submittedName>
</protein>
<gene>
    <name evidence="2" type="ORF">E2C01_098437</name>
</gene>
<feature type="region of interest" description="Disordered" evidence="1">
    <location>
        <begin position="30"/>
        <end position="50"/>
    </location>
</feature>
<name>A0A5B7JXU1_PORTR</name>
<dbReference type="AlphaFoldDB" id="A0A5B7JXU1"/>
<evidence type="ECO:0000313" key="2">
    <source>
        <dbReference type="EMBL" id="MPD02832.1"/>
    </source>
</evidence>
<feature type="compositionally biased region" description="Polar residues" evidence="1">
    <location>
        <begin position="40"/>
        <end position="50"/>
    </location>
</feature>
<proteinExistence type="predicted"/>